<dbReference type="PROSITE" id="PS50888">
    <property type="entry name" value="BHLH"/>
    <property type="match status" value="1"/>
</dbReference>
<keyword evidence="9" id="KW-1185">Reference proteome</keyword>
<accession>A0ABD3CL68</accession>
<dbReference type="GO" id="GO:0003677">
    <property type="term" value="F:DNA binding"/>
    <property type="evidence" value="ECO:0007669"/>
    <property type="project" value="UniProtKB-KW"/>
</dbReference>
<keyword evidence="3" id="KW-0238">DNA-binding</keyword>
<dbReference type="PANTHER" id="PTHR47075">
    <property type="entry name" value="TRANSCRIPTION FACTOR BHLH47"/>
    <property type="match status" value="1"/>
</dbReference>
<feature type="region of interest" description="Disordered" evidence="6">
    <location>
        <begin position="192"/>
        <end position="211"/>
    </location>
</feature>
<dbReference type="SUPFAM" id="SSF47459">
    <property type="entry name" value="HLH, helix-loop-helix DNA-binding domain"/>
    <property type="match status" value="1"/>
</dbReference>
<dbReference type="InterPro" id="IPR011598">
    <property type="entry name" value="bHLH_dom"/>
</dbReference>
<organism evidence="8 9">
    <name type="scientific">Castilleja foliolosa</name>
    <dbReference type="NCBI Taxonomy" id="1961234"/>
    <lineage>
        <taxon>Eukaryota</taxon>
        <taxon>Viridiplantae</taxon>
        <taxon>Streptophyta</taxon>
        <taxon>Embryophyta</taxon>
        <taxon>Tracheophyta</taxon>
        <taxon>Spermatophyta</taxon>
        <taxon>Magnoliopsida</taxon>
        <taxon>eudicotyledons</taxon>
        <taxon>Gunneridae</taxon>
        <taxon>Pentapetalae</taxon>
        <taxon>asterids</taxon>
        <taxon>lamiids</taxon>
        <taxon>Lamiales</taxon>
        <taxon>Orobanchaceae</taxon>
        <taxon>Pedicularideae</taxon>
        <taxon>Castillejinae</taxon>
        <taxon>Castilleja</taxon>
    </lineage>
</organism>
<dbReference type="InterPro" id="IPR057075">
    <property type="entry name" value="bHLH_IRO3"/>
</dbReference>
<evidence type="ECO:0000313" key="9">
    <source>
        <dbReference type="Proteomes" id="UP001632038"/>
    </source>
</evidence>
<evidence type="ECO:0000256" key="4">
    <source>
        <dbReference type="ARBA" id="ARBA00023163"/>
    </source>
</evidence>
<proteinExistence type="predicted"/>
<keyword evidence="4" id="KW-0804">Transcription</keyword>
<feature type="domain" description="BHLH" evidence="7">
    <location>
        <begin position="26"/>
        <end position="76"/>
    </location>
</feature>
<evidence type="ECO:0000256" key="3">
    <source>
        <dbReference type="ARBA" id="ARBA00023125"/>
    </source>
</evidence>
<dbReference type="PANTHER" id="PTHR47075:SF9">
    <property type="entry name" value="TRANSCRIPTION FACTOR BHLH47"/>
    <property type="match status" value="1"/>
</dbReference>
<dbReference type="Gene3D" id="4.10.280.10">
    <property type="entry name" value="Helix-loop-helix DNA-binding domain"/>
    <property type="match status" value="1"/>
</dbReference>
<comment type="subcellular location">
    <subcellularLocation>
        <location evidence="1">Nucleus</location>
    </subcellularLocation>
</comment>
<keyword evidence="2" id="KW-0805">Transcription regulation</keyword>
<dbReference type="GO" id="GO:0005634">
    <property type="term" value="C:nucleus"/>
    <property type="evidence" value="ECO:0007669"/>
    <property type="project" value="UniProtKB-SubCell"/>
</dbReference>
<evidence type="ECO:0000256" key="2">
    <source>
        <dbReference type="ARBA" id="ARBA00023015"/>
    </source>
</evidence>
<protein>
    <recommendedName>
        <fullName evidence="7">BHLH domain-containing protein</fullName>
    </recommendedName>
</protein>
<evidence type="ECO:0000256" key="1">
    <source>
        <dbReference type="ARBA" id="ARBA00004123"/>
    </source>
</evidence>
<evidence type="ECO:0000256" key="6">
    <source>
        <dbReference type="SAM" id="MobiDB-lite"/>
    </source>
</evidence>
<gene>
    <name evidence="8" type="ORF">CASFOL_026579</name>
</gene>
<dbReference type="EMBL" id="JAVIJP010000034">
    <property type="protein sequence ID" value="KAL3629357.1"/>
    <property type="molecule type" value="Genomic_DNA"/>
</dbReference>
<dbReference type="Pfam" id="PF23177">
    <property type="entry name" value="bHLH_IRO3"/>
    <property type="match status" value="1"/>
</dbReference>
<evidence type="ECO:0000313" key="8">
    <source>
        <dbReference type="EMBL" id="KAL3629357.1"/>
    </source>
</evidence>
<name>A0ABD3CL68_9LAMI</name>
<sequence>MGSEIADTVCDLVKASPSKKNRAKVPRKVHKAAREKLKRDHMNDLFLDLEKTLDIDHTNNGKASILRETIRLVGELITQVESLKKENITLLSESNYVTSEKNELVDETFALDAQVKRLRKEIDERVKVNLDISRSPCDFTTKLTEEQVVGFPLVGHAPESTPVVGPVFVVPLPNESQGFCGPFPEVNMPKVNPSVSKPRPRYPSSSDSWPSQILTRETNVVEDVV</sequence>
<evidence type="ECO:0000256" key="5">
    <source>
        <dbReference type="ARBA" id="ARBA00023242"/>
    </source>
</evidence>
<reference evidence="9" key="1">
    <citation type="journal article" date="2024" name="IScience">
        <title>Strigolactones Initiate the Formation of Haustorium-like Structures in Castilleja.</title>
        <authorList>
            <person name="Buerger M."/>
            <person name="Peterson D."/>
            <person name="Chory J."/>
        </authorList>
    </citation>
    <scope>NUCLEOTIDE SEQUENCE [LARGE SCALE GENOMIC DNA]</scope>
</reference>
<keyword evidence="5" id="KW-0539">Nucleus</keyword>
<dbReference type="Proteomes" id="UP001632038">
    <property type="component" value="Unassembled WGS sequence"/>
</dbReference>
<comment type="caution">
    <text evidence="8">The sequence shown here is derived from an EMBL/GenBank/DDBJ whole genome shotgun (WGS) entry which is preliminary data.</text>
</comment>
<dbReference type="AlphaFoldDB" id="A0ABD3CL68"/>
<evidence type="ECO:0000259" key="7">
    <source>
        <dbReference type="PROSITE" id="PS50888"/>
    </source>
</evidence>
<dbReference type="InterPro" id="IPR036638">
    <property type="entry name" value="HLH_DNA-bd_sf"/>
</dbReference>